<dbReference type="InterPro" id="IPR028098">
    <property type="entry name" value="Glyco_trans_4-like_N"/>
</dbReference>
<feature type="domain" description="Glycosyltransferase subfamily 4-like N-terminal" evidence="1">
    <location>
        <begin position="84"/>
        <end position="215"/>
    </location>
</feature>
<gene>
    <name evidence="2" type="ORF">METZ01_LOCUS157707</name>
</gene>
<sequence length="351" mass="40119">VQRVLKFCKYLPKYGWQPVILTVKDGEYPARDETLLSESIDMETHLSDAFSFYSIFNWITGNNSVPTHQLSKSNDDTLFTKFARWIRYNLVIPDGRIGWYSGAVKKGKELLNNQNFDLIFSSGPPHSVHLIGRKLSKVSHVKWVADFRDPWTDRFYYLENPRNSLTTWIDGLLEKKVLNDCNGLITVSRGFESLLNDRLPIKSKSTVIYNGFDQDDFSQKPKERKSRDQIVISHTGSLSMSQNPLGLFESVKDHNDSSSGSKIKIQLVGSVHPNILDTIQQLNIQQYVSILSYQPHQKAIQILVDSDFIFLVVPNQEKNKGIIPGKIFEYFKCQSEIILIGNKRSEAAILT</sequence>
<accession>A0A382AUY1</accession>
<organism evidence="2">
    <name type="scientific">marine metagenome</name>
    <dbReference type="NCBI Taxonomy" id="408172"/>
    <lineage>
        <taxon>unclassified sequences</taxon>
        <taxon>metagenomes</taxon>
        <taxon>ecological metagenomes</taxon>
    </lineage>
</organism>
<reference evidence="2" key="1">
    <citation type="submission" date="2018-05" db="EMBL/GenBank/DDBJ databases">
        <authorList>
            <person name="Lanie J.A."/>
            <person name="Ng W.-L."/>
            <person name="Kazmierczak K.M."/>
            <person name="Andrzejewski T.M."/>
            <person name="Davidsen T.M."/>
            <person name="Wayne K.J."/>
            <person name="Tettelin H."/>
            <person name="Glass J.I."/>
            <person name="Rusch D."/>
            <person name="Podicherti R."/>
            <person name="Tsui H.-C.T."/>
            <person name="Winkler M.E."/>
        </authorList>
    </citation>
    <scope>NUCLEOTIDE SEQUENCE</scope>
</reference>
<feature type="non-terminal residue" evidence="2">
    <location>
        <position position="1"/>
    </location>
</feature>
<evidence type="ECO:0000313" key="2">
    <source>
        <dbReference type="EMBL" id="SVB04853.1"/>
    </source>
</evidence>
<feature type="non-terminal residue" evidence="2">
    <location>
        <position position="351"/>
    </location>
</feature>
<proteinExistence type="predicted"/>
<name>A0A382AUY1_9ZZZZ</name>
<evidence type="ECO:0000259" key="1">
    <source>
        <dbReference type="Pfam" id="PF13439"/>
    </source>
</evidence>
<dbReference type="Gene3D" id="3.40.50.2000">
    <property type="entry name" value="Glycogen Phosphorylase B"/>
    <property type="match status" value="2"/>
</dbReference>
<dbReference type="SUPFAM" id="SSF53756">
    <property type="entry name" value="UDP-Glycosyltransferase/glycogen phosphorylase"/>
    <property type="match status" value="1"/>
</dbReference>
<dbReference type="Pfam" id="PF13439">
    <property type="entry name" value="Glyco_transf_4"/>
    <property type="match status" value="1"/>
</dbReference>
<dbReference type="EMBL" id="UINC01026784">
    <property type="protein sequence ID" value="SVB04853.1"/>
    <property type="molecule type" value="Genomic_DNA"/>
</dbReference>
<dbReference type="AlphaFoldDB" id="A0A382AUY1"/>
<protein>
    <recommendedName>
        <fullName evidence="1">Glycosyltransferase subfamily 4-like N-terminal domain-containing protein</fullName>
    </recommendedName>
</protein>